<dbReference type="EMBL" id="JAHWGI010001033">
    <property type="protein sequence ID" value="KAK3921220.1"/>
    <property type="molecule type" value="Genomic_DNA"/>
</dbReference>
<dbReference type="AlphaFoldDB" id="A0AAE1HH19"/>
<name>A0AAE1HH19_9NEOP</name>
<reference evidence="1" key="2">
    <citation type="journal article" date="2023" name="BMC Genomics">
        <title>Pest status, molecular evolution, and epigenetic factors derived from the genome assembly of Frankliniella fusca, a thysanopteran phytovirus vector.</title>
        <authorList>
            <person name="Catto M.A."/>
            <person name="Labadie P.E."/>
            <person name="Jacobson A.L."/>
            <person name="Kennedy G.G."/>
            <person name="Srinivasan R."/>
            <person name="Hunt B.G."/>
        </authorList>
    </citation>
    <scope>NUCLEOTIDE SEQUENCE</scope>
    <source>
        <strain evidence="1">PL_HMW_Pooled</strain>
    </source>
</reference>
<comment type="caution">
    <text evidence="1">The sequence shown here is derived from an EMBL/GenBank/DDBJ whole genome shotgun (WGS) entry which is preliminary data.</text>
</comment>
<keyword evidence="2" id="KW-1185">Reference proteome</keyword>
<proteinExistence type="predicted"/>
<accession>A0AAE1HH19</accession>
<dbReference type="Proteomes" id="UP001219518">
    <property type="component" value="Unassembled WGS sequence"/>
</dbReference>
<reference evidence="1" key="1">
    <citation type="submission" date="2021-07" db="EMBL/GenBank/DDBJ databases">
        <authorList>
            <person name="Catto M.A."/>
            <person name="Jacobson A."/>
            <person name="Kennedy G."/>
            <person name="Labadie P."/>
            <person name="Hunt B.G."/>
            <person name="Srinivasan R."/>
        </authorList>
    </citation>
    <scope>NUCLEOTIDE SEQUENCE</scope>
    <source>
        <strain evidence="1">PL_HMW_Pooled</strain>
        <tissue evidence="1">Head</tissue>
    </source>
</reference>
<organism evidence="1 2">
    <name type="scientific">Frankliniella fusca</name>
    <dbReference type="NCBI Taxonomy" id="407009"/>
    <lineage>
        <taxon>Eukaryota</taxon>
        <taxon>Metazoa</taxon>
        <taxon>Ecdysozoa</taxon>
        <taxon>Arthropoda</taxon>
        <taxon>Hexapoda</taxon>
        <taxon>Insecta</taxon>
        <taxon>Pterygota</taxon>
        <taxon>Neoptera</taxon>
        <taxon>Paraneoptera</taxon>
        <taxon>Thysanoptera</taxon>
        <taxon>Terebrantia</taxon>
        <taxon>Thripoidea</taxon>
        <taxon>Thripidae</taxon>
        <taxon>Frankliniella</taxon>
    </lineage>
</organism>
<evidence type="ECO:0000313" key="1">
    <source>
        <dbReference type="EMBL" id="KAK3921220.1"/>
    </source>
</evidence>
<gene>
    <name evidence="1" type="ORF">KUF71_010435</name>
</gene>
<sequence length="68" mass="7723">MMHCVRWLPEPLLLLVQRRQQQQLQQQDVLRVSQRSAPLAAPQPPTWPPSLPCSAHMGVRFEVSAALV</sequence>
<protein>
    <submittedName>
        <fullName evidence="1">Synaptogenesis protein syg-1</fullName>
    </submittedName>
</protein>
<evidence type="ECO:0000313" key="2">
    <source>
        <dbReference type="Proteomes" id="UP001219518"/>
    </source>
</evidence>